<dbReference type="InterPro" id="IPR037010">
    <property type="entry name" value="VitB12-dep_Met_synth_activ_sf"/>
</dbReference>
<gene>
    <name evidence="1" type="ORF">H261_12391</name>
</gene>
<dbReference type="PATRIC" id="fig|1244869.3.peg.2501"/>
<dbReference type="STRING" id="1244869.H261_12391"/>
<evidence type="ECO:0000313" key="2">
    <source>
        <dbReference type="Proteomes" id="UP000011744"/>
    </source>
</evidence>
<reference evidence="1 2" key="1">
    <citation type="journal article" date="2014" name="Genome Announc.">
        <title>Draft Genome Sequence of Magnetospirillum sp. Strain SO-1, a Freshwater Magnetotactic Bacterium Isolated from the Ol'khovka River, Russia.</title>
        <authorList>
            <person name="Grouzdev D.S."/>
            <person name="Dziuba M.V."/>
            <person name="Sukhacheva M.S."/>
            <person name="Mardanov A.V."/>
            <person name="Beletskiy A.V."/>
            <person name="Kuznetsov B.B."/>
            <person name="Skryabin K.G."/>
        </authorList>
    </citation>
    <scope>NUCLEOTIDE SEQUENCE [LARGE SCALE GENOMIC DNA]</scope>
    <source>
        <strain evidence="1 2">SO-1</strain>
    </source>
</reference>
<dbReference type="SUPFAM" id="SSF56507">
    <property type="entry name" value="Methionine synthase activation domain-like"/>
    <property type="match status" value="1"/>
</dbReference>
<keyword evidence="2" id="KW-1185">Reference proteome</keyword>
<dbReference type="Proteomes" id="UP000011744">
    <property type="component" value="Unassembled WGS sequence"/>
</dbReference>
<dbReference type="EMBL" id="AONQ01000030">
    <property type="protein sequence ID" value="EME69624.1"/>
    <property type="molecule type" value="Genomic_DNA"/>
</dbReference>
<name>M3AAV8_9PROT</name>
<proteinExistence type="predicted"/>
<evidence type="ECO:0000313" key="1">
    <source>
        <dbReference type="EMBL" id="EME69624.1"/>
    </source>
</evidence>
<dbReference type="Gene3D" id="3.40.109.40">
    <property type="match status" value="1"/>
</dbReference>
<dbReference type="AlphaFoldDB" id="M3AAV8"/>
<organism evidence="1 2">
    <name type="scientific">Paramagnetospirillum caucaseum</name>
    <dbReference type="NCBI Taxonomy" id="1244869"/>
    <lineage>
        <taxon>Bacteria</taxon>
        <taxon>Pseudomonadati</taxon>
        <taxon>Pseudomonadota</taxon>
        <taxon>Alphaproteobacteria</taxon>
        <taxon>Rhodospirillales</taxon>
        <taxon>Magnetospirillaceae</taxon>
        <taxon>Paramagnetospirillum</taxon>
    </lineage>
</organism>
<comment type="caution">
    <text evidence="1">The sequence shown here is derived from an EMBL/GenBank/DDBJ whole genome shotgun (WGS) entry which is preliminary data.</text>
</comment>
<dbReference type="GO" id="GO:0008705">
    <property type="term" value="F:methionine synthase activity"/>
    <property type="evidence" value="ECO:0007669"/>
    <property type="project" value="InterPro"/>
</dbReference>
<protein>
    <submittedName>
        <fullName evidence="1">Vitamin B12 dependent methionine synthase</fullName>
    </submittedName>
</protein>
<dbReference type="eggNOG" id="COG0633">
    <property type="taxonomic scope" value="Bacteria"/>
</dbReference>
<accession>M3AAV8</accession>
<sequence length="227" mass="24437">MRIDPARLARGLARQAMASVQTSARPAVTRRLHGLAAEMETLLMPRASVRVVSARMEGRDCLRLADGPELRGSFVNRFKGARKAAVVFATLGPAFAEHTSACFARGAAVEAALYDQIGTKAVWRLGQRLLAGLRLEARKDGLRAGGALFPGDPGLPLSAQSVLAEIGRPADAGIEVVAGGLLSPLKSLSMVVALGDDLKRWSRLSSCRECRYFERCRKPAETRQVCR</sequence>